<comment type="caution">
    <text evidence="8">The sequence shown here is derived from an EMBL/GenBank/DDBJ whole genome shotgun (WGS) entry which is preliminary data.</text>
</comment>
<feature type="transmembrane region" description="Helical" evidence="6">
    <location>
        <begin position="32"/>
        <end position="50"/>
    </location>
</feature>
<gene>
    <name evidence="8" type="ORF">J0H12_00555</name>
</gene>
<feature type="transmembrane region" description="Helical" evidence="6">
    <location>
        <begin position="57"/>
        <end position="75"/>
    </location>
</feature>
<keyword evidence="2 6" id="KW-0812">Transmembrane</keyword>
<comment type="subcellular location">
    <subcellularLocation>
        <location evidence="1">Membrane</location>
        <topology evidence="1">Multi-pass membrane protein</topology>
    </subcellularLocation>
</comment>
<evidence type="ECO:0000256" key="4">
    <source>
        <dbReference type="ARBA" id="ARBA00023136"/>
    </source>
</evidence>
<dbReference type="EMBL" id="JAFKGL010000010">
    <property type="protein sequence ID" value="MBN9412403.1"/>
    <property type="molecule type" value="Genomic_DNA"/>
</dbReference>
<dbReference type="InterPro" id="IPR000620">
    <property type="entry name" value="EamA_dom"/>
</dbReference>
<evidence type="ECO:0000256" key="1">
    <source>
        <dbReference type="ARBA" id="ARBA00004141"/>
    </source>
</evidence>
<protein>
    <submittedName>
        <fullName evidence="8">EamA family transporter</fullName>
    </submittedName>
</protein>
<dbReference type="PANTHER" id="PTHR32322">
    <property type="entry name" value="INNER MEMBRANE TRANSPORTER"/>
    <property type="match status" value="1"/>
</dbReference>
<keyword evidence="3 6" id="KW-1133">Transmembrane helix</keyword>
<reference evidence="8" key="1">
    <citation type="submission" date="2021-02" db="EMBL/GenBank/DDBJ databases">
        <title>Thiocyanate and organic carbon inputs drive convergent selection for specific autotrophic Afipia and Thiobacillus strains within complex microbiomes.</title>
        <authorList>
            <person name="Huddy R.J."/>
            <person name="Sachdeva R."/>
            <person name="Kadzinga F."/>
            <person name="Kantor R.S."/>
            <person name="Harrison S.T.L."/>
            <person name="Banfield J.F."/>
        </authorList>
    </citation>
    <scope>NUCLEOTIDE SEQUENCE</scope>
    <source>
        <strain evidence="8">SCN18_10_11_15_R4_P_38_20</strain>
    </source>
</reference>
<organism evidence="8 9">
    <name type="scientific">Candidatus Paracaedimonas acanthamoebae</name>
    <dbReference type="NCBI Taxonomy" id="244581"/>
    <lineage>
        <taxon>Bacteria</taxon>
        <taxon>Pseudomonadati</taxon>
        <taxon>Pseudomonadota</taxon>
        <taxon>Alphaproteobacteria</taxon>
        <taxon>Holosporales</taxon>
        <taxon>Caedimonadaceae</taxon>
        <taxon>Candidatus Paracaedimonas</taxon>
    </lineage>
</organism>
<accession>A0A8J7PL45</accession>
<feature type="transmembrane region" description="Helical" evidence="6">
    <location>
        <begin position="174"/>
        <end position="192"/>
    </location>
</feature>
<dbReference type="PANTHER" id="PTHR32322:SF9">
    <property type="entry name" value="AMINO-ACID METABOLITE EFFLUX PUMP-RELATED"/>
    <property type="match status" value="1"/>
</dbReference>
<feature type="transmembrane region" description="Helical" evidence="6">
    <location>
        <begin position="241"/>
        <end position="259"/>
    </location>
</feature>
<dbReference type="Proteomes" id="UP000664414">
    <property type="component" value="Unassembled WGS sequence"/>
</dbReference>
<feature type="region of interest" description="Disordered" evidence="5">
    <location>
        <begin position="298"/>
        <end position="320"/>
    </location>
</feature>
<evidence type="ECO:0000313" key="9">
    <source>
        <dbReference type="Proteomes" id="UP000664414"/>
    </source>
</evidence>
<feature type="transmembrane region" description="Helical" evidence="6">
    <location>
        <begin position="87"/>
        <end position="106"/>
    </location>
</feature>
<evidence type="ECO:0000259" key="7">
    <source>
        <dbReference type="Pfam" id="PF00892"/>
    </source>
</evidence>
<evidence type="ECO:0000256" key="2">
    <source>
        <dbReference type="ARBA" id="ARBA00022692"/>
    </source>
</evidence>
<sequence>MSLKDTFIGVFVPFLWATSLIVQKIALDHISIYILSFLRLVSVVPLLFLYSKPTNPISRYFLAGLFWNALNWLFIGFGLKAGVGPGLSSFLMQTNILFGVLFCFLILQEKVSLIELAGMAVAFLGTYLLTQARYSDTSDMPFLGIVSILVSAICWGIGFTLLKKFKMGAKMADNVWLSVISIPSLMVIPFILEGPQEAIYNFAHLSSIGILCSIYVGLVSTVWAGYLWLSLAQRVSSLKQTPFMLLLPVFTCLLSALLFGEELTFSQITSGGIILLGVFITRLQSLFTKFPLIKESKKEPSKTSPLKKAQTIHKNTNNSISKIERSLLVKRNHRKS</sequence>
<name>A0A8J7PL45_9PROT</name>
<dbReference type="Pfam" id="PF00892">
    <property type="entry name" value="EamA"/>
    <property type="match status" value="2"/>
</dbReference>
<evidence type="ECO:0000313" key="8">
    <source>
        <dbReference type="EMBL" id="MBN9412403.1"/>
    </source>
</evidence>
<feature type="transmembrane region" description="Helical" evidence="6">
    <location>
        <begin position="142"/>
        <end position="162"/>
    </location>
</feature>
<proteinExistence type="predicted"/>
<feature type="transmembrane region" description="Helical" evidence="6">
    <location>
        <begin position="113"/>
        <end position="130"/>
    </location>
</feature>
<feature type="transmembrane region" description="Helical" evidence="6">
    <location>
        <begin position="265"/>
        <end position="287"/>
    </location>
</feature>
<dbReference type="SUPFAM" id="SSF103481">
    <property type="entry name" value="Multidrug resistance efflux transporter EmrE"/>
    <property type="match status" value="2"/>
</dbReference>
<keyword evidence="4 6" id="KW-0472">Membrane</keyword>
<dbReference type="InterPro" id="IPR050638">
    <property type="entry name" value="AA-Vitamin_Transporters"/>
</dbReference>
<dbReference type="InterPro" id="IPR037185">
    <property type="entry name" value="EmrE-like"/>
</dbReference>
<evidence type="ECO:0000256" key="5">
    <source>
        <dbReference type="SAM" id="MobiDB-lite"/>
    </source>
</evidence>
<dbReference type="GO" id="GO:0016020">
    <property type="term" value="C:membrane"/>
    <property type="evidence" value="ECO:0007669"/>
    <property type="project" value="UniProtKB-SubCell"/>
</dbReference>
<dbReference type="AlphaFoldDB" id="A0A8J7PL45"/>
<evidence type="ECO:0000256" key="6">
    <source>
        <dbReference type="SAM" id="Phobius"/>
    </source>
</evidence>
<evidence type="ECO:0000256" key="3">
    <source>
        <dbReference type="ARBA" id="ARBA00022989"/>
    </source>
</evidence>
<feature type="transmembrane region" description="Helical" evidence="6">
    <location>
        <begin position="204"/>
        <end position="229"/>
    </location>
</feature>
<feature type="transmembrane region" description="Helical" evidence="6">
    <location>
        <begin position="7"/>
        <end position="26"/>
    </location>
</feature>
<feature type="domain" description="EamA" evidence="7">
    <location>
        <begin position="143"/>
        <end position="281"/>
    </location>
</feature>
<feature type="domain" description="EamA" evidence="7">
    <location>
        <begin position="9"/>
        <end position="130"/>
    </location>
</feature>